<dbReference type="Gene3D" id="3.40.50.1110">
    <property type="entry name" value="SGNH hydrolase"/>
    <property type="match status" value="1"/>
</dbReference>
<gene>
    <name evidence="3" type="ORF">IAC39_03765</name>
</gene>
<name>A0A9D1GT37_9FIRM</name>
<dbReference type="Proteomes" id="UP000824136">
    <property type="component" value="Unassembled WGS sequence"/>
</dbReference>
<keyword evidence="3" id="KW-0378">Hydrolase</keyword>
<dbReference type="CDD" id="cd00229">
    <property type="entry name" value="SGNH_hydrolase"/>
    <property type="match status" value="1"/>
</dbReference>
<evidence type="ECO:0000256" key="1">
    <source>
        <dbReference type="SAM" id="SignalP"/>
    </source>
</evidence>
<evidence type="ECO:0000259" key="2">
    <source>
        <dbReference type="Pfam" id="PF13472"/>
    </source>
</evidence>
<proteinExistence type="predicted"/>
<evidence type="ECO:0000313" key="4">
    <source>
        <dbReference type="Proteomes" id="UP000824136"/>
    </source>
</evidence>
<keyword evidence="1" id="KW-0732">Signal</keyword>
<evidence type="ECO:0000313" key="3">
    <source>
        <dbReference type="EMBL" id="HIT58814.1"/>
    </source>
</evidence>
<sequence length="418" mass="46921">MKKIISVLLCAALTLGIMSGCNAEAVSEGEKEKSMPLEWIEEPQSYEDYLNNAKITSLTQLGNTYRLKKAMDKARAGETVNIAYIGGSITEGDILQPEERYVNRTYNYFKEKFGKGDGENVQFFNAGFRGTGSKLGALRLEDDVLSHQPDIVFVEYAVNDGGDPSDKDGFESIIRTCLEYETQPAVILLFARMDNGGSSQDWKKEIGEYYDVSMISYADGITYLMDNGAMTWAEFSDDYTHPNAHGGEVIAEFINYFYDEADRLPASESDIVIPELMFDGYYVNAHLLTKNNYELTDETKGSWKKGSTGDHFPNGWTKSFSEENEPIVFEFTGKDAYVIHPQAGNQTYGTLVCNVYFNDELVVTKEILEYSEGGWMAAIPVELYHAPEEGEYRIEFTASEDYVKCDLQILAVGYTTVD</sequence>
<dbReference type="GO" id="GO:0016787">
    <property type="term" value="F:hydrolase activity"/>
    <property type="evidence" value="ECO:0007669"/>
    <property type="project" value="UniProtKB-KW"/>
</dbReference>
<comment type="caution">
    <text evidence="3">The sequence shown here is derived from an EMBL/GenBank/DDBJ whole genome shotgun (WGS) entry which is preliminary data.</text>
</comment>
<dbReference type="InterPro" id="IPR036514">
    <property type="entry name" value="SGNH_hydro_sf"/>
</dbReference>
<organism evidence="3 4">
    <name type="scientific">Candidatus Faeciplasma pullistercoris</name>
    <dbReference type="NCBI Taxonomy" id="2840800"/>
    <lineage>
        <taxon>Bacteria</taxon>
        <taxon>Bacillati</taxon>
        <taxon>Bacillota</taxon>
        <taxon>Clostridia</taxon>
        <taxon>Eubacteriales</taxon>
        <taxon>Oscillospiraceae</taxon>
        <taxon>Oscillospiraceae incertae sedis</taxon>
        <taxon>Candidatus Faeciplasma</taxon>
    </lineage>
</organism>
<dbReference type="InterPro" id="IPR013830">
    <property type="entry name" value="SGNH_hydro"/>
</dbReference>
<reference evidence="3" key="1">
    <citation type="submission" date="2020-10" db="EMBL/GenBank/DDBJ databases">
        <authorList>
            <person name="Gilroy R."/>
        </authorList>
    </citation>
    <scope>NUCLEOTIDE SEQUENCE</scope>
    <source>
        <strain evidence="3">CHK33-4379</strain>
    </source>
</reference>
<dbReference type="SUPFAM" id="SSF52266">
    <property type="entry name" value="SGNH hydrolase"/>
    <property type="match status" value="1"/>
</dbReference>
<dbReference type="PROSITE" id="PS51257">
    <property type="entry name" value="PROKAR_LIPOPROTEIN"/>
    <property type="match status" value="1"/>
</dbReference>
<feature type="chain" id="PRO_5039501892" evidence="1">
    <location>
        <begin position="24"/>
        <end position="418"/>
    </location>
</feature>
<reference evidence="3" key="2">
    <citation type="journal article" date="2021" name="PeerJ">
        <title>Extensive microbial diversity within the chicken gut microbiome revealed by metagenomics and culture.</title>
        <authorList>
            <person name="Gilroy R."/>
            <person name="Ravi A."/>
            <person name="Getino M."/>
            <person name="Pursley I."/>
            <person name="Horton D.L."/>
            <person name="Alikhan N.F."/>
            <person name="Baker D."/>
            <person name="Gharbi K."/>
            <person name="Hall N."/>
            <person name="Watson M."/>
            <person name="Adriaenssens E.M."/>
            <person name="Foster-Nyarko E."/>
            <person name="Jarju S."/>
            <person name="Secka A."/>
            <person name="Antonio M."/>
            <person name="Oren A."/>
            <person name="Chaudhuri R.R."/>
            <person name="La Ragione R."/>
            <person name="Hildebrand F."/>
            <person name="Pallen M.J."/>
        </authorList>
    </citation>
    <scope>NUCLEOTIDE SEQUENCE</scope>
    <source>
        <strain evidence="3">CHK33-4379</strain>
    </source>
</reference>
<protein>
    <submittedName>
        <fullName evidence="3">SGNH/GDSL hydrolase family protein</fullName>
    </submittedName>
</protein>
<dbReference type="Pfam" id="PF13472">
    <property type="entry name" value="Lipase_GDSL_2"/>
    <property type="match status" value="1"/>
</dbReference>
<feature type="signal peptide" evidence="1">
    <location>
        <begin position="1"/>
        <end position="23"/>
    </location>
</feature>
<dbReference type="EMBL" id="DVLL01000015">
    <property type="protein sequence ID" value="HIT58814.1"/>
    <property type="molecule type" value="Genomic_DNA"/>
</dbReference>
<dbReference type="PANTHER" id="PTHR34407:SF1">
    <property type="entry name" value="SGNH HYDROLASE-TYPE ESTERASE DOMAIN-CONTAINING PROTEIN"/>
    <property type="match status" value="1"/>
</dbReference>
<feature type="domain" description="SGNH hydrolase-type esterase" evidence="2">
    <location>
        <begin position="85"/>
        <end position="246"/>
    </location>
</feature>
<dbReference type="PANTHER" id="PTHR34407">
    <property type="entry name" value="EXPRESSED PROTEIN"/>
    <property type="match status" value="1"/>
</dbReference>
<dbReference type="AlphaFoldDB" id="A0A9D1GT37"/>
<accession>A0A9D1GT37</accession>